<dbReference type="InterPro" id="IPR000070">
    <property type="entry name" value="Pectinesterase_cat"/>
</dbReference>
<dbReference type="EMBL" id="LR881467">
    <property type="protein sequence ID" value="CAD5319127.1"/>
    <property type="molecule type" value="Genomic_DNA"/>
</dbReference>
<dbReference type="GO" id="GO:0042545">
    <property type="term" value="P:cell wall modification"/>
    <property type="evidence" value="ECO:0007669"/>
    <property type="project" value="InterPro"/>
</dbReference>
<dbReference type="Proteomes" id="UP000516314">
    <property type="component" value="Chromosome 2"/>
</dbReference>
<evidence type="ECO:0000256" key="1">
    <source>
        <dbReference type="ARBA" id="ARBA00005184"/>
    </source>
</evidence>
<dbReference type="InterPro" id="IPR011050">
    <property type="entry name" value="Pectin_lyase_fold/virulence"/>
</dbReference>
<dbReference type="PANTHER" id="PTHR31321:SF72">
    <property type="entry name" value="PECTINESTERASE 11-RELATED"/>
    <property type="match status" value="1"/>
</dbReference>
<dbReference type="GO" id="GO:0045490">
    <property type="term" value="P:pectin catabolic process"/>
    <property type="evidence" value="ECO:0007669"/>
    <property type="project" value="UniProtKB-UniPathway"/>
</dbReference>
<accession>A0A7G2EC86</accession>
<organism evidence="7 8">
    <name type="scientific">Arabidopsis thaliana</name>
    <name type="common">Mouse-ear cress</name>
    <dbReference type="NCBI Taxonomy" id="3702"/>
    <lineage>
        <taxon>Eukaryota</taxon>
        <taxon>Viridiplantae</taxon>
        <taxon>Streptophyta</taxon>
        <taxon>Embryophyta</taxon>
        <taxon>Tracheophyta</taxon>
        <taxon>Spermatophyta</taxon>
        <taxon>Magnoliopsida</taxon>
        <taxon>eudicotyledons</taxon>
        <taxon>Gunneridae</taxon>
        <taxon>Pentapetalae</taxon>
        <taxon>rosids</taxon>
        <taxon>malvids</taxon>
        <taxon>Brassicales</taxon>
        <taxon>Brassicaceae</taxon>
        <taxon>Camelineae</taxon>
        <taxon>Arabidopsis</taxon>
    </lineage>
</organism>
<proteinExistence type="inferred from homology"/>
<evidence type="ECO:0000259" key="6">
    <source>
        <dbReference type="Pfam" id="PF01095"/>
    </source>
</evidence>
<dbReference type="EC" id="3.1.1.11" evidence="3"/>
<gene>
    <name evidence="7" type="ORF">AT9943_LOCUS7323</name>
</gene>
<evidence type="ECO:0000313" key="7">
    <source>
        <dbReference type="EMBL" id="CAD5319127.1"/>
    </source>
</evidence>
<dbReference type="Gene3D" id="2.160.20.10">
    <property type="entry name" value="Single-stranded right-handed beta-helix, Pectin lyase-like"/>
    <property type="match status" value="1"/>
</dbReference>
<dbReference type="SUPFAM" id="SSF51126">
    <property type="entry name" value="Pectin lyase-like"/>
    <property type="match status" value="1"/>
</dbReference>
<evidence type="ECO:0000313" key="8">
    <source>
        <dbReference type="Proteomes" id="UP000516314"/>
    </source>
</evidence>
<comment type="pathway">
    <text evidence="1">Glycan metabolism; pectin degradation; 2-dehydro-3-deoxy-D-gluconate from pectin: step 1/5.</text>
</comment>
<protein>
    <recommendedName>
        <fullName evidence="3">pectinesterase</fullName>
        <ecNumber evidence="3">3.1.1.11</ecNumber>
    </recommendedName>
</protein>
<evidence type="ECO:0000256" key="5">
    <source>
        <dbReference type="ARBA" id="ARBA00023085"/>
    </source>
</evidence>
<dbReference type="Pfam" id="PF01095">
    <property type="entry name" value="Pectinesterase"/>
    <property type="match status" value="1"/>
</dbReference>
<name>A0A7G2EC86_ARATH</name>
<dbReference type="UniPathway" id="UPA00545">
    <property type="reaction ID" value="UER00823"/>
</dbReference>
<evidence type="ECO:0000256" key="2">
    <source>
        <dbReference type="ARBA" id="ARBA00008891"/>
    </source>
</evidence>
<feature type="domain" description="Pectinesterase catalytic" evidence="6">
    <location>
        <begin position="17"/>
        <end position="132"/>
    </location>
</feature>
<dbReference type="AlphaFoldDB" id="A0A7G2EC86"/>
<evidence type="ECO:0000256" key="4">
    <source>
        <dbReference type="ARBA" id="ARBA00022801"/>
    </source>
</evidence>
<comment type="similarity">
    <text evidence="2">Belongs to the pectinesterase family.</text>
</comment>
<dbReference type="PANTHER" id="PTHR31321">
    <property type="entry name" value="ACYL-COA THIOESTER HYDROLASE YBHC-RELATED"/>
    <property type="match status" value="1"/>
</dbReference>
<reference evidence="7 8" key="1">
    <citation type="submission" date="2020-09" db="EMBL/GenBank/DDBJ databases">
        <authorList>
            <person name="Ashkenazy H."/>
        </authorList>
    </citation>
    <scope>NUCLEOTIDE SEQUENCE [LARGE SCALE GENOMIC DNA]</scope>
    <source>
        <strain evidence="8">cv. Cdm-0</strain>
    </source>
</reference>
<sequence>MLLKYIVLRISDFIDNREKVVIPAEKPYITLSGTQASNTFLIWSDGEDILESPTLTIFASDFVCRFLTIQNKFGTAGRAVALRVAADKAAFYGCVITSYQDTLLDDNGNHYFKNCYIEGATDFICGSASSLYEVPHFWEDHGELILGLSLLIPSSPMSSHLKDGTNGEIQPKKILYIMVNTNVMVPEQTGNKE</sequence>
<keyword evidence="5" id="KW-0063">Aspartyl esterase</keyword>
<dbReference type="InterPro" id="IPR012334">
    <property type="entry name" value="Pectin_lyas_fold"/>
</dbReference>
<dbReference type="GO" id="GO:0030599">
    <property type="term" value="F:pectinesterase activity"/>
    <property type="evidence" value="ECO:0007669"/>
    <property type="project" value="UniProtKB-EC"/>
</dbReference>
<keyword evidence="4" id="KW-0378">Hydrolase</keyword>
<evidence type="ECO:0000256" key="3">
    <source>
        <dbReference type="ARBA" id="ARBA00013229"/>
    </source>
</evidence>